<comment type="caution">
    <text evidence="2">The sequence shown here is derived from an EMBL/GenBank/DDBJ whole genome shotgun (WGS) entry which is preliminary data.</text>
</comment>
<sequence>MKLLNKTAVRISLTIFVAIATVFLIIAIIGNKKANSLIEEFPNEFKKDVKLYEFKELSSALRTSKVAAFIAIRNSNEGFFMFDFEYCPEVRDYLLKALDTKDKEFFLKGKRPNEIYKCESVDFEISSKAIANIGFVAKIGFLFKGNQAVKTFNEISGFIHKRISKNIKCEFKLVILSIPDEENVKAYEVIFNQSEEFEFGSSKSFKFEPNKDINADSYEYVSSLIIKVTKGKFTNMKKYRIK</sequence>
<dbReference type="AlphaFoldDB" id="A0A4Q9LB35"/>
<proteinExistence type="predicted"/>
<dbReference type="Proteomes" id="UP000292362">
    <property type="component" value="Unassembled WGS sequence"/>
</dbReference>
<feature type="transmembrane region" description="Helical" evidence="1">
    <location>
        <begin position="7"/>
        <end position="29"/>
    </location>
</feature>
<evidence type="ECO:0000313" key="2">
    <source>
        <dbReference type="EMBL" id="TBU04050.1"/>
    </source>
</evidence>
<accession>A0A4Q9LB35</accession>
<evidence type="ECO:0000256" key="1">
    <source>
        <dbReference type="SAM" id="Phobius"/>
    </source>
</evidence>
<dbReference type="VEuPathDB" id="MicrosporidiaDB:CWI37_0190p0020"/>
<gene>
    <name evidence="2" type="ORF">CWI37_0190p0020</name>
</gene>
<evidence type="ECO:0000313" key="3">
    <source>
        <dbReference type="Proteomes" id="UP000292362"/>
    </source>
</evidence>
<reference evidence="2 3" key="1">
    <citation type="submission" date="2017-12" db="EMBL/GenBank/DDBJ databases">
        <authorList>
            <person name="Pombert J.-F."/>
            <person name="Haag K.L."/>
            <person name="Ebert D."/>
        </authorList>
    </citation>
    <scope>NUCLEOTIDE SEQUENCE [LARGE SCALE GENOMIC DNA]</scope>
    <source>
        <strain evidence="2">FI-OER-3-3</strain>
    </source>
</reference>
<keyword evidence="1" id="KW-1133">Transmembrane helix</keyword>
<name>A0A4Q9LB35_9MICR</name>
<organism evidence="2 3">
    <name type="scientific">Hamiltosporidium tvaerminnensis</name>
    <dbReference type="NCBI Taxonomy" id="1176355"/>
    <lineage>
        <taxon>Eukaryota</taxon>
        <taxon>Fungi</taxon>
        <taxon>Fungi incertae sedis</taxon>
        <taxon>Microsporidia</taxon>
        <taxon>Dubosqiidae</taxon>
        <taxon>Hamiltosporidium</taxon>
    </lineage>
</organism>
<protein>
    <submittedName>
        <fullName evidence="2">Uncharacterized protein</fullName>
    </submittedName>
</protein>
<keyword evidence="1" id="KW-0812">Transmembrane</keyword>
<dbReference type="EMBL" id="PITJ01000190">
    <property type="protein sequence ID" value="TBU04050.1"/>
    <property type="molecule type" value="Genomic_DNA"/>
</dbReference>
<keyword evidence="1" id="KW-0472">Membrane</keyword>